<keyword evidence="7" id="KW-0472">Membrane</keyword>
<dbReference type="SUPFAM" id="SSF51126">
    <property type="entry name" value="Pectin lyase-like"/>
    <property type="match status" value="2"/>
</dbReference>
<evidence type="ECO:0000313" key="10">
    <source>
        <dbReference type="EMBL" id="WNM57801.1"/>
    </source>
</evidence>
<dbReference type="InterPro" id="IPR011050">
    <property type="entry name" value="Pectin_lyase_fold/virulence"/>
</dbReference>
<gene>
    <name evidence="10" type="ORF">PP769_17795</name>
</gene>
<keyword evidence="6" id="KW-1133">Transmembrane helix</keyword>
<evidence type="ECO:0000256" key="5">
    <source>
        <dbReference type="ARBA" id="ARBA00022889"/>
    </source>
</evidence>
<evidence type="ECO:0000256" key="4">
    <source>
        <dbReference type="ARBA" id="ARBA00022837"/>
    </source>
</evidence>
<feature type="compositionally biased region" description="Polar residues" evidence="8">
    <location>
        <begin position="2328"/>
        <end position="2346"/>
    </location>
</feature>
<name>A0AA96GA81_9BACT</name>
<dbReference type="InterPro" id="IPR039448">
    <property type="entry name" value="Beta_helix"/>
</dbReference>
<evidence type="ECO:0000259" key="9">
    <source>
        <dbReference type="PROSITE" id="PS50268"/>
    </source>
</evidence>
<protein>
    <submittedName>
        <fullName evidence="10">DUF4347 domain-containing protein</fullName>
    </submittedName>
</protein>
<dbReference type="RefSeq" id="WP_312642741.1">
    <property type="nucleotide sequence ID" value="NZ_CP116967.1"/>
</dbReference>
<dbReference type="Gene3D" id="2.160.20.10">
    <property type="entry name" value="Single-stranded right-handed beta-helix, Pectin lyase-like"/>
    <property type="match status" value="1"/>
</dbReference>
<keyword evidence="11" id="KW-1185">Reference proteome</keyword>
<dbReference type="Pfam" id="PF13229">
    <property type="entry name" value="Beta_helix"/>
    <property type="match status" value="1"/>
</dbReference>
<dbReference type="GO" id="GO:0016020">
    <property type="term" value="C:membrane"/>
    <property type="evidence" value="ECO:0007669"/>
    <property type="project" value="UniProtKB-SubCell"/>
</dbReference>
<comment type="subcellular location">
    <subcellularLocation>
        <location evidence="1">Membrane</location>
    </subcellularLocation>
</comment>
<dbReference type="Pfam" id="PF17803">
    <property type="entry name" value="Cadherin_4"/>
    <property type="match status" value="1"/>
</dbReference>
<dbReference type="InterPro" id="IPR012334">
    <property type="entry name" value="Pectin_lyas_fold"/>
</dbReference>
<keyword evidence="2" id="KW-0812">Transmembrane</keyword>
<dbReference type="InterPro" id="IPR040853">
    <property type="entry name" value="RapA2_cadherin-like"/>
</dbReference>
<evidence type="ECO:0000256" key="3">
    <source>
        <dbReference type="ARBA" id="ARBA00022737"/>
    </source>
</evidence>
<evidence type="ECO:0000256" key="8">
    <source>
        <dbReference type="SAM" id="MobiDB-lite"/>
    </source>
</evidence>
<keyword evidence="4" id="KW-0106">Calcium</keyword>
<evidence type="ECO:0000313" key="11">
    <source>
        <dbReference type="Proteomes" id="UP001302719"/>
    </source>
</evidence>
<feature type="compositionally biased region" description="Low complexity" evidence="8">
    <location>
        <begin position="80"/>
        <end position="94"/>
    </location>
</feature>
<dbReference type="InterPro" id="IPR025592">
    <property type="entry name" value="DUF4347"/>
</dbReference>
<dbReference type="KEGG" id="nall:PP769_17795"/>
<dbReference type="Pfam" id="PF14252">
    <property type="entry name" value="DUF4347"/>
    <property type="match status" value="1"/>
</dbReference>
<feature type="region of interest" description="Disordered" evidence="8">
    <location>
        <begin position="2487"/>
        <end position="2532"/>
    </location>
</feature>
<feature type="domain" description="Cadherin" evidence="9">
    <location>
        <begin position="2205"/>
        <end position="2309"/>
    </location>
</feature>
<accession>A0AA96GA81</accession>
<dbReference type="CDD" id="cd11304">
    <property type="entry name" value="Cadherin_repeat"/>
    <property type="match status" value="2"/>
</dbReference>
<feature type="region of interest" description="Disordered" evidence="8">
    <location>
        <begin position="66"/>
        <end position="96"/>
    </location>
</feature>
<reference evidence="10 11" key="1">
    <citation type="submission" date="2023-01" db="EMBL/GenBank/DDBJ databases">
        <title>Cultivation and genomic characterization of new, ubiquitous marine nitrite-oxidizing bacteria from the Nitrospirales.</title>
        <authorList>
            <person name="Mueller A.J."/>
            <person name="Daebeler A."/>
            <person name="Herbold C.W."/>
            <person name="Kirkegaard R.H."/>
            <person name="Daims H."/>
        </authorList>
    </citation>
    <scope>NUCLEOTIDE SEQUENCE [LARGE SCALE GENOMIC DNA]</scope>
    <source>
        <strain evidence="10 11">VA</strain>
    </source>
</reference>
<evidence type="ECO:0000256" key="6">
    <source>
        <dbReference type="ARBA" id="ARBA00022989"/>
    </source>
</evidence>
<dbReference type="InterPro" id="IPR050971">
    <property type="entry name" value="Cadherin-domain_protein"/>
</dbReference>
<evidence type="ECO:0000256" key="2">
    <source>
        <dbReference type="ARBA" id="ARBA00022692"/>
    </source>
</evidence>
<feature type="region of interest" description="Disordered" evidence="8">
    <location>
        <begin position="2300"/>
        <end position="2363"/>
    </location>
</feature>
<dbReference type="GO" id="GO:0005509">
    <property type="term" value="F:calcium ion binding"/>
    <property type="evidence" value="ECO:0007669"/>
    <property type="project" value="InterPro"/>
</dbReference>
<feature type="compositionally biased region" description="Basic and acidic residues" evidence="8">
    <location>
        <begin position="2487"/>
        <end position="2505"/>
    </location>
</feature>
<keyword evidence="5" id="KW-0130">Cell adhesion</keyword>
<dbReference type="Pfam" id="PF00028">
    <property type="entry name" value="Cadherin"/>
    <property type="match status" value="1"/>
</dbReference>
<evidence type="ECO:0000256" key="7">
    <source>
        <dbReference type="ARBA" id="ARBA00023136"/>
    </source>
</evidence>
<dbReference type="SMART" id="SM00112">
    <property type="entry name" value="CA"/>
    <property type="match status" value="2"/>
</dbReference>
<dbReference type="EMBL" id="CP116967">
    <property type="protein sequence ID" value="WNM57801.1"/>
    <property type="molecule type" value="Genomic_DNA"/>
</dbReference>
<feature type="domain" description="Cadherin" evidence="9">
    <location>
        <begin position="2105"/>
        <end position="2195"/>
    </location>
</feature>
<dbReference type="GO" id="GO:0007156">
    <property type="term" value="P:homophilic cell adhesion via plasma membrane adhesion molecules"/>
    <property type="evidence" value="ECO:0007669"/>
    <property type="project" value="InterPro"/>
</dbReference>
<dbReference type="PROSITE" id="PS50268">
    <property type="entry name" value="CADHERIN_2"/>
    <property type="match status" value="2"/>
</dbReference>
<proteinExistence type="predicted"/>
<dbReference type="SUPFAM" id="SSF49313">
    <property type="entry name" value="Cadherin-like"/>
    <property type="match status" value="2"/>
</dbReference>
<dbReference type="Gene3D" id="2.60.40.60">
    <property type="entry name" value="Cadherins"/>
    <property type="match status" value="2"/>
</dbReference>
<sequence>MTHLHCKPATLQAGKDGKVVKPGARKKRKSRAPQESPTPRLTGTCIALEPRILFDGAALATGAEVVQDTTTQDQPGVPEGNGETSTDSTTNDSSQNDALWSSGLSLFASSHRKEIVFIDTRVENYQTLMEGIDPAAEVILLDARRDGIEQIAEALKGRSGIDAIHLIGEGTEAEMHLGTAFLTNDSISGHYAELFEQIGQSLDVDADLLIYGCNFGRGVSGLSAIHTLADLTGSDIAASTDRTGHVSEYANWELEISTGFIESSIVIGQATQDAWEGVLATYTVTNTNDSGVNSLRQAIIDANANAGADTITFNIAGAGPHTITLLSALPTITEAVLIDGWSEPDFAGTPVIELNGASAGGGVHGLTISTGSGSTIRGLVINRFGGDALNIDADNVTIVGNYLGTDVTGTVSLGNGDDGIDYDGHNAIIGGLIAVERNIISGNNDDGINFGSGSSGSVVIGNYIGTDVTGTLALGNSGRGVLINGSNTTIGGTTAVHSNLISGNNATNTAASAGIYVTGSGNLIQGNLIGTDINGTANLGNDGAGISLDSSASTNLIGGSVAGAGNLIGYNLGDGVRLLTAAGSGNAILGNQLFSNAGNGIDLRNDGVTPNDTGDPDSGTNNLQNFPVVTSANSNASGTTIVGTLNTNASLTYRIEFFANRPSIADSPNGEGERYLGFTTVNTDGSGNASFNMTLNGVWINAGDLVTATATRDLGGGSYGDSSEFAANVTATSTGIVVVDTTSDVSDGTTTSITNLGNARGADGRISLREAITATNSTAGADSIVFAIATGDAGYGAGRGVFTINVMSLLPAITDALTMDGSTQALNIGNTNAGLLGAGGTVGVDALVLSQVERPEIEIVDGGGLTTGLAINVSNVTIRGMAIYGFGSNSSNGNITIGSTANNALIENNIIGADATSFNAPAPGAKTEGSNIYSAGGDTGIIRNNLIGFATESGINLLSGSNNWLITGNELRGNAFGSSNMRADAVAANSNSLALTVQGNLIIANAGPGLDLITATGSLVDNNTVSNNGSASNESAGIRARSSNLTISKNISSGNAGAGVMIRSGSSTGNLITQNSIYGNGTGPGGGIGIDLLTAGDPGDLGTAPFVTPNDAGDADTGGNNLMNFPVIYSVQVLGTTVTITGEAGAGSTVEFFKAAPNASGYGEGDTYLNTGIMNGSTPGNFDPAARQFSISFSTNLLVAGDRLTATATDVSNNTSEFSANVVTNHAPVISNLGGDTLAYTEGDGAQVIDQSSNAAVSDVDSSDFDTGTLTVSFTAGSDAAEDVLAIRDQGAGPSNITVAGSAVSYGGTQIGTFTGGSGGAALVITLDANADAAAVSALVQNITYENTDTANPTLGSRTVRYVLTDGDGGTSANYDTTVTMAAVNDIPVISNLGGDTLAYTEGDGAQVIDQSSNAAVSDVDSSDFDTGTLTVSFTAGSDAAEDVLAIRDQGAGAGQIGVSGATVTYAGVTIGTFTGGSNGTDLIITLNSNADAAAVSALVQNITYENTDTVNPTPGSRTVRYVLTDGGGGTSANYDTTVTMTAVNDAPVNTVPGGQVVAEDTSIAITGISVNDTDGNLSTVQLSVTQGTVTVTLIGTATISAGANGSSTLTLSGSQTDLNATLASLSYQGNLNYVGADTLAVLSTDSNTATDSDNVGITVTQVNDAPVITASGGATSYTEQATATVIDGALTVTDPDGFDGADPSDQFTATVQVTGNYQASDILGFTNTAKIQGNLVGDLLTLSVIGGQTATIAEFQAALRSVTFYNGSDMPSELDRTISFSFDDGVDSSNVPTKIVQVTAVNDIPVISNLGGDTLAYTEGDGAQVIDQSSNAAVSDVDSSDFDTGTLTVSFTAGSDAAEDVLAIRDQGAGPSNITVAGSAVSYGGTQIGTFTGGSGGAALVITLDANADAAAVSALVQNITYENTDTANPTLGSRTVRYVLTDGDGGTSANYDTTVTLAAVNDAPVNTVPGAQLVAEDTALAISGLSVTDVDGNLSTVQLAVTQGTVTVTVSGAATISAGANGTNTLTLSGSEADINATLASLSYQGNPNYNGSDTMTVTSTDGNTATDVDMVGITVTAVNDAPVVTSNGGGPTASVNAVENQTYVTTVTATDVDVPADTLTYTIVGGADAARFSLHPTSGVLTFIIAPDFDVPGDVGANNVYDVVVQVNDGNGGVDTQAITVTVTDGNDAPVITSNGGGPSAVANAAENQTYVTTVTATDVDLPAETLTYSILGGADAALFRIDPISGVLTFTVPQDFETPADADGNNIYEVIVQVSDGNGGVDSQMIRVTVTNVQEGMAQAPPPRPDPTPMSSPNPRPIPEPVAETNSSTTDTPAVPFSSSFGGPSMAGRDLSSGPDSQLPRDWSRVLEVAPFLRAGESGTTSEQIRAYAPAPVLFSGIELGQEFLQQLNAFSDQLAEATQQTINERSFFVKMMEFTGLGVSGVLVAWLVRSGTLLASVLASLPAWRNFDPIAILDMDKQGRESWTKKMKEASQKEAGEHQGLDQMLDPEVGTSPMPSVSPRIRPSRSD</sequence>
<dbReference type="InterPro" id="IPR006626">
    <property type="entry name" value="PbH1"/>
</dbReference>
<dbReference type="InterPro" id="IPR015919">
    <property type="entry name" value="Cadherin-like_sf"/>
</dbReference>
<feature type="compositionally biased region" description="Pro residues" evidence="8">
    <location>
        <begin position="2304"/>
        <end position="2324"/>
    </location>
</feature>
<dbReference type="PANTHER" id="PTHR24025">
    <property type="entry name" value="DESMOGLEIN FAMILY MEMBER"/>
    <property type="match status" value="1"/>
</dbReference>
<dbReference type="SMART" id="SM00710">
    <property type="entry name" value="PbH1"/>
    <property type="match status" value="13"/>
</dbReference>
<evidence type="ECO:0000256" key="1">
    <source>
        <dbReference type="ARBA" id="ARBA00004370"/>
    </source>
</evidence>
<dbReference type="GO" id="GO:0005911">
    <property type="term" value="C:cell-cell junction"/>
    <property type="evidence" value="ECO:0007669"/>
    <property type="project" value="TreeGrafter"/>
</dbReference>
<dbReference type="InterPro" id="IPR002126">
    <property type="entry name" value="Cadherin-like_dom"/>
</dbReference>
<organism evidence="10 11">
    <name type="scientific">Candidatus Nitrospira allomarina</name>
    <dbReference type="NCBI Taxonomy" id="3020900"/>
    <lineage>
        <taxon>Bacteria</taxon>
        <taxon>Pseudomonadati</taxon>
        <taxon>Nitrospirota</taxon>
        <taxon>Nitrospiria</taxon>
        <taxon>Nitrospirales</taxon>
        <taxon>Nitrospiraceae</taxon>
        <taxon>Nitrospira</taxon>
    </lineage>
</organism>
<dbReference type="Proteomes" id="UP001302719">
    <property type="component" value="Chromosome"/>
</dbReference>
<dbReference type="PANTHER" id="PTHR24025:SF23">
    <property type="entry name" value="NEURAL-CADHERIN"/>
    <property type="match status" value="1"/>
</dbReference>
<keyword evidence="3" id="KW-0677">Repeat</keyword>
<feature type="compositionally biased region" description="Low complexity" evidence="8">
    <location>
        <begin position="2517"/>
        <end position="2526"/>
    </location>
</feature>
<feature type="region of interest" description="Disordered" evidence="8">
    <location>
        <begin position="1"/>
        <end position="43"/>
    </location>
</feature>